<evidence type="ECO:0000256" key="1">
    <source>
        <dbReference type="SAM" id="MobiDB-lite"/>
    </source>
</evidence>
<proteinExistence type="predicted"/>
<organism evidence="4 5">
    <name type="scientific">Micromonospora echinaurantiaca</name>
    <dbReference type="NCBI Taxonomy" id="47857"/>
    <lineage>
        <taxon>Bacteria</taxon>
        <taxon>Bacillati</taxon>
        <taxon>Actinomycetota</taxon>
        <taxon>Actinomycetes</taxon>
        <taxon>Micromonosporales</taxon>
        <taxon>Micromonosporaceae</taxon>
        <taxon>Micromonospora</taxon>
    </lineage>
</organism>
<evidence type="ECO:0000259" key="3">
    <source>
        <dbReference type="Pfam" id="PF24346"/>
    </source>
</evidence>
<dbReference type="Proteomes" id="UP000198217">
    <property type="component" value="Chromosome I"/>
</dbReference>
<keyword evidence="2" id="KW-0472">Membrane</keyword>
<dbReference type="GO" id="GO:0005975">
    <property type="term" value="P:carbohydrate metabolic process"/>
    <property type="evidence" value="ECO:0007669"/>
    <property type="project" value="UniProtKB-ARBA"/>
</dbReference>
<dbReference type="InterPro" id="IPR013783">
    <property type="entry name" value="Ig-like_fold"/>
</dbReference>
<evidence type="ECO:0000313" key="4">
    <source>
        <dbReference type="EMBL" id="SCG54911.1"/>
    </source>
</evidence>
<accession>A0A1C5IAB4</accession>
<dbReference type="RefSeq" id="WP_088994342.1">
    <property type="nucleotide sequence ID" value="NZ_LT607750.1"/>
</dbReference>
<keyword evidence="2" id="KW-1133">Transmembrane helix</keyword>
<dbReference type="Gene3D" id="2.60.40.10">
    <property type="entry name" value="Immunoglobulins"/>
    <property type="match status" value="1"/>
</dbReference>
<sequence length="341" mass="36344">MGTTSASRRRMGIGTRLGAVAVLAGGLLLTAGSPAVAGPKPEPNPKLELTKTGTPAKDLKAGDKVTYTYTVRNKSTGTDRPITGITVDDDTVSGIVCKGHSGPAAQHVEGLDLEPGESATCTGWYTVTKEDVKAGKVVNTAWAKGWFHRKKVMSNKAEFTVRTKDEREKARLWLDKKARVESDCRSKCEKDGYAVKGDKIFYSYRVANTGTVTIKEIAVHDKKAGPVVCKKTWLHPGASTDCHAVEPHVVTWEDVKAGKIVNTAYATGEHDKKKVVSNPASATVCIRGGKFDHRHDGKDDQELPVTGDDSTGVLSLGGGLLAAGALLLGVSRLRRTARGQA</sequence>
<dbReference type="Pfam" id="PF24346">
    <property type="entry name" value="DUF7507"/>
    <property type="match status" value="2"/>
</dbReference>
<name>A0A1C5IAB4_9ACTN</name>
<feature type="domain" description="DUF7507" evidence="3">
    <location>
        <begin position="191"/>
        <end position="278"/>
    </location>
</feature>
<gene>
    <name evidence="4" type="ORF">GA0070609_2982</name>
</gene>
<feature type="transmembrane region" description="Helical" evidence="2">
    <location>
        <begin position="312"/>
        <end position="330"/>
    </location>
</feature>
<keyword evidence="2" id="KW-0812">Transmembrane</keyword>
<protein>
    <submittedName>
        <fullName evidence="4">LPXTG-motif cell wall anchor domain-containing protein</fullName>
    </submittedName>
</protein>
<reference evidence="4 5" key="1">
    <citation type="submission" date="2016-06" db="EMBL/GenBank/DDBJ databases">
        <authorList>
            <person name="Kjaerup R.B."/>
            <person name="Dalgaard T.S."/>
            <person name="Juul-Madsen H.R."/>
        </authorList>
    </citation>
    <scope>NUCLEOTIDE SEQUENCE [LARGE SCALE GENOMIC DNA]</scope>
    <source>
        <strain evidence="4 5">DSM 43904</strain>
    </source>
</reference>
<evidence type="ECO:0000256" key="2">
    <source>
        <dbReference type="SAM" id="Phobius"/>
    </source>
</evidence>
<dbReference type="NCBIfam" id="TIGR01167">
    <property type="entry name" value="LPXTG_anchor"/>
    <property type="match status" value="1"/>
</dbReference>
<evidence type="ECO:0000313" key="5">
    <source>
        <dbReference type="Proteomes" id="UP000198217"/>
    </source>
</evidence>
<feature type="region of interest" description="Disordered" evidence="1">
    <location>
        <begin position="34"/>
        <end position="55"/>
    </location>
</feature>
<feature type="domain" description="DUF7507" evidence="3">
    <location>
        <begin position="44"/>
        <end position="152"/>
    </location>
</feature>
<dbReference type="InterPro" id="IPR055354">
    <property type="entry name" value="DUF7507"/>
</dbReference>
<dbReference type="AlphaFoldDB" id="A0A1C5IAB4"/>
<dbReference type="EMBL" id="LT607750">
    <property type="protein sequence ID" value="SCG54911.1"/>
    <property type="molecule type" value="Genomic_DNA"/>
</dbReference>
<keyword evidence="5" id="KW-1185">Reference proteome</keyword>